<dbReference type="Pfam" id="PF12251">
    <property type="entry name" value="SNAPC3"/>
    <property type="match status" value="1"/>
</dbReference>
<evidence type="ECO:0000256" key="1">
    <source>
        <dbReference type="ARBA" id="ARBA00004123"/>
    </source>
</evidence>
<reference evidence="8" key="1">
    <citation type="submission" date="2019-10" db="EMBL/GenBank/DDBJ databases">
        <authorList>
            <consortium name="DOE Joint Genome Institute"/>
            <person name="Kuo A."/>
            <person name="Miyauchi S."/>
            <person name="Kiss E."/>
            <person name="Drula E."/>
            <person name="Kohler A."/>
            <person name="Sanchez-Garcia M."/>
            <person name="Andreopoulos B."/>
            <person name="Barry K.W."/>
            <person name="Bonito G."/>
            <person name="Buee M."/>
            <person name="Carver A."/>
            <person name="Chen C."/>
            <person name="Cichocki N."/>
            <person name="Clum A."/>
            <person name="Culley D."/>
            <person name="Crous P.W."/>
            <person name="Fauchery L."/>
            <person name="Girlanda M."/>
            <person name="Hayes R."/>
            <person name="Keri Z."/>
            <person name="LaButti K."/>
            <person name="Lipzen A."/>
            <person name="Lombard V."/>
            <person name="Magnuson J."/>
            <person name="Maillard F."/>
            <person name="Morin E."/>
            <person name="Murat C."/>
            <person name="Nolan M."/>
            <person name="Ohm R."/>
            <person name="Pangilinan J."/>
            <person name="Pereira M."/>
            <person name="Perotto S."/>
            <person name="Peter M."/>
            <person name="Riley R."/>
            <person name="Sitrit Y."/>
            <person name="Stielow B."/>
            <person name="Szollosi G."/>
            <person name="Zifcakova L."/>
            <person name="Stursova M."/>
            <person name="Spatafora J.W."/>
            <person name="Tedersoo L."/>
            <person name="Vaario L.-M."/>
            <person name="Yamada A."/>
            <person name="Yan M."/>
            <person name="Wang P."/>
            <person name="Xu J."/>
            <person name="Bruns T."/>
            <person name="Baldrian P."/>
            <person name="Vilgalys R."/>
            <person name="Henrissat B."/>
            <person name="Grigoriev I.V."/>
            <person name="Hibbett D."/>
            <person name="Nagy L.G."/>
            <person name="Martin F.M."/>
        </authorList>
    </citation>
    <scope>NUCLEOTIDE SEQUENCE</scope>
    <source>
        <strain evidence="8">BED1</strain>
    </source>
</reference>
<keyword evidence="3" id="KW-0805">Transcription regulation</keyword>
<evidence type="ECO:0000313" key="8">
    <source>
        <dbReference type="EMBL" id="KAF8441451.1"/>
    </source>
</evidence>
<dbReference type="PANTHER" id="PTHR13421:SF16">
    <property type="entry name" value="SNRNA-ACTIVATING PROTEIN COMPLEX SUBUNIT 3"/>
    <property type="match status" value="1"/>
</dbReference>
<evidence type="ECO:0000256" key="6">
    <source>
        <dbReference type="ARBA" id="ARBA00023242"/>
    </source>
</evidence>
<keyword evidence="9" id="KW-1185">Reference proteome</keyword>
<protein>
    <submittedName>
        <fullName evidence="8">snRNA-activating protein of 50kDa MW C terminal-domain-containing protein</fullName>
    </submittedName>
</protein>
<keyword evidence="4" id="KW-0238">DNA-binding</keyword>
<dbReference type="GO" id="GO:0001046">
    <property type="term" value="F:core promoter sequence-specific DNA binding"/>
    <property type="evidence" value="ECO:0007669"/>
    <property type="project" value="TreeGrafter"/>
</dbReference>
<evidence type="ECO:0000256" key="4">
    <source>
        <dbReference type="ARBA" id="ARBA00023125"/>
    </source>
</evidence>
<dbReference type="GO" id="GO:0019185">
    <property type="term" value="C:snRNA-activating protein complex"/>
    <property type="evidence" value="ECO:0007669"/>
    <property type="project" value="TreeGrafter"/>
</dbReference>
<dbReference type="AlphaFoldDB" id="A0AAD4GFI5"/>
<comment type="subcellular location">
    <subcellularLocation>
        <location evidence="1">Nucleus</location>
    </subcellularLocation>
</comment>
<evidence type="ECO:0000256" key="2">
    <source>
        <dbReference type="ARBA" id="ARBA00010410"/>
    </source>
</evidence>
<accession>A0AAD4GFI5</accession>
<dbReference type="EMBL" id="WHUW01000010">
    <property type="protein sequence ID" value="KAF8441451.1"/>
    <property type="molecule type" value="Genomic_DNA"/>
</dbReference>
<comment type="caution">
    <text evidence="8">The sequence shown here is derived from an EMBL/GenBank/DDBJ whole genome shotgun (WGS) entry which is preliminary data.</text>
</comment>
<proteinExistence type="inferred from homology"/>
<dbReference type="PANTHER" id="PTHR13421">
    <property type="entry name" value="SNRNA-ACTIVATING PROTEIN COMPLEX SUBUNIT 3"/>
    <property type="match status" value="1"/>
</dbReference>
<evidence type="ECO:0000313" key="9">
    <source>
        <dbReference type="Proteomes" id="UP001194468"/>
    </source>
</evidence>
<reference evidence="8" key="2">
    <citation type="journal article" date="2020" name="Nat. Commun.">
        <title>Large-scale genome sequencing of mycorrhizal fungi provides insights into the early evolution of symbiotic traits.</title>
        <authorList>
            <person name="Miyauchi S."/>
            <person name="Kiss E."/>
            <person name="Kuo A."/>
            <person name="Drula E."/>
            <person name="Kohler A."/>
            <person name="Sanchez-Garcia M."/>
            <person name="Morin E."/>
            <person name="Andreopoulos B."/>
            <person name="Barry K.W."/>
            <person name="Bonito G."/>
            <person name="Buee M."/>
            <person name="Carver A."/>
            <person name="Chen C."/>
            <person name="Cichocki N."/>
            <person name="Clum A."/>
            <person name="Culley D."/>
            <person name="Crous P.W."/>
            <person name="Fauchery L."/>
            <person name="Girlanda M."/>
            <person name="Hayes R.D."/>
            <person name="Keri Z."/>
            <person name="LaButti K."/>
            <person name="Lipzen A."/>
            <person name="Lombard V."/>
            <person name="Magnuson J."/>
            <person name="Maillard F."/>
            <person name="Murat C."/>
            <person name="Nolan M."/>
            <person name="Ohm R.A."/>
            <person name="Pangilinan J."/>
            <person name="Pereira M.F."/>
            <person name="Perotto S."/>
            <person name="Peter M."/>
            <person name="Pfister S."/>
            <person name="Riley R."/>
            <person name="Sitrit Y."/>
            <person name="Stielow J.B."/>
            <person name="Szollosi G."/>
            <person name="Zifcakova L."/>
            <person name="Stursova M."/>
            <person name="Spatafora J.W."/>
            <person name="Tedersoo L."/>
            <person name="Vaario L.M."/>
            <person name="Yamada A."/>
            <person name="Yan M."/>
            <person name="Wang P."/>
            <person name="Xu J."/>
            <person name="Bruns T."/>
            <person name="Baldrian P."/>
            <person name="Vilgalys R."/>
            <person name="Dunand C."/>
            <person name="Henrissat B."/>
            <person name="Grigoriev I.V."/>
            <person name="Hibbett D."/>
            <person name="Nagy L.G."/>
            <person name="Martin F.M."/>
        </authorList>
    </citation>
    <scope>NUCLEOTIDE SEQUENCE</scope>
    <source>
        <strain evidence="8">BED1</strain>
    </source>
</reference>
<organism evidence="8 9">
    <name type="scientific">Boletus edulis BED1</name>
    <dbReference type="NCBI Taxonomy" id="1328754"/>
    <lineage>
        <taxon>Eukaryota</taxon>
        <taxon>Fungi</taxon>
        <taxon>Dikarya</taxon>
        <taxon>Basidiomycota</taxon>
        <taxon>Agaricomycotina</taxon>
        <taxon>Agaricomycetes</taxon>
        <taxon>Agaricomycetidae</taxon>
        <taxon>Boletales</taxon>
        <taxon>Boletineae</taxon>
        <taxon>Boletaceae</taxon>
        <taxon>Boletoideae</taxon>
        <taxon>Boletus</taxon>
    </lineage>
</organism>
<gene>
    <name evidence="8" type="ORF">L210DRAFT_3760046</name>
</gene>
<name>A0AAD4GFI5_BOLED</name>
<dbReference type="GO" id="GO:0000978">
    <property type="term" value="F:RNA polymerase II cis-regulatory region sequence-specific DNA binding"/>
    <property type="evidence" value="ECO:0007669"/>
    <property type="project" value="TreeGrafter"/>
</dbReference>
<evidence type="ECO:0000256" key="7">
    <source>
        <dbReference type="SAM" id="MobiDB-lite"/>
    </source>
</evidence>
<dbReference type="GO" id="GO:0042796">
    <property type="term" value="P:snRNA transcription by RNA polymerase III"/>
    <property type="evidence" value="ECO:0007669"/>
    <property type="project" value="TreeGrafter"/>
</dbReference>
<dbReference type="InterPro" id="IPR022042">
    <property type="entry name" value="snRNA-activating_su3"/>
</dbReference>
<evidence type="ECO:0000256" key="3">
    <source>
        <dbReference type="ARBA" id="ARBA00023015"/>
    </source>
</evidence>
<keyword evidence="5" id="KW-0804">Transcription</keyword>
<evidence type="ECO:0000256" key="5">
    <source>
        <dbReference type="ARBA" id="ARBA00023163"/>
    </source>
</evidence>
<sequence>MSVDITRGYDSFFGPPSEPISVQNFLDDTASLTFPSASDVLNHASWQNLSEDERVVVEAECSGSIAELKAAVEELWDNPMLSAHLYRAHATAVNAVHCQAGGPVPKGRKRKHLPDPETAEAQPEVRALQEKLDAISLQCWRLNQESAFFMRAAKHSDLNALKHVKKSGHGTLVCNKLSSPSPRFTGTSALNKSAPHRDALVTLTVHNRVPWIHSQLTRFSQHVVLSSQSLADFVRAIPCDSSEMPNEVLDSDGNVVGYSYEREEQAEETMTRSEEGCLLHIEGVAYGDGRPGDDYADKLLAHLERLPAEKRLQITKSPTSLSQTTLASLTLRINQPYWMLHQGNCEHFVVVDEIRLAHPHDPLSGYPLTVHVTPALGYFCKACAKVPAVLTVVGDIRLGESPCLLCMPCWRNMGPPREEDAEQVMVVPLVRHRKVWEDGVGV</sequence>
<dbReference type="GO" id="GO:0005634">
    <property type="term" value="C:nucleus"/>
    <property type="evidence" value="ECO:0007669"/>
    <property type="project" value="UniProtKB-SubCell"/>
</dbReference>
<feature type="region of interest" description="Disordered" evidence="7">
    <location>
        <begin position="101"/>
        <end position="121"/>
    </location>
</feature>
<dbReference type="Proteomes" id="UP001194468">
    <property type="component" value="Unassembled WGS sequence"/>
</dbReference>
<dbReference type="GO" id="GO:0042795">
    <property type="term" value="P:snRNA transcription by RNA polymerase II"/>
    <property type="evidence" value="ECO:0007669"/>
    <property type="project" value="TreeGrafter"/>
</dbReference>
<keyword evidence="6" id="KW-0539">Nucleus</keyword>
<dbReference type="GO" id="GO:0003681">
    <property type="term" value="F:bent DNA binding"/>
    <property type="evidence" value="ECO:0007669"/>
    <property type="project" value="TreeGrafter"/>
</dbReference>
<dbReference type="GO" id="GO:0001006">
    <property type="term" value="F:RNA polymerase III type 3 promoter sequence-specific DNA binding"/>
    <property type="evidence" value="ECO:0007669"/>
    <property type="project" value="TreeGrafter"/>
</dbReference>
<comment type="similarity">
    <text evidence="2">Belongs to the SNAPC3/SRD2 family.</text>
</comment>